<keyword evidence="2" id="KW-1185">Reference proteome</keyword>
<proteinExistence type="predicted"/>
<gene>
    <name evidence="1" type="ORF">HYG79_14540</name>
</gene>
<reference evidence="1 2" key="1">
    <citation type="journal article" date="2006" name="Int. J. Syst. Evol. Microbiol.">
        <title>Costertonia aggregata gen. nov., sp. nov., a mesophilic marine bacterium of the family Flavobacteriaceae, isolated from a mature biofilm.</title>
        <authorList>
            <person name="Kwon K.K."/>
            <person name="Lee Y.K."/>
            <person name="Lee H.K."/>
        </authorList>
    </citation>
    <scope>NUCLEOTIDE SEQUENCE [LARGE SCALE GENOMIC DNA]</scope>
    <source>
        <strain evidence="1 2">KCCM 42265</strain>
    </source>
</reference>
<organism evidence="1 2">
    <name type="scientific">Costertonia aggregata</name>
    <dbReference type="NCBI Taxonomy" id="343403"/>
    <lineage>
        <taxon>Bacteria</taxon>
        <taxon>Pseudomonadati</taxon>
        <taxon>Bacteroidota</taxon>
        <taxon>Flavobacteriia</taxon>
        <taxon>Flavobacteriales</taxon>
        <taxon>Flavobacteriaceae</taxon>
        <taxon>Costertonia</taxon>
    </lineage>
</organism>
<evidence type="ECO:0008006" key="3">
    <source>
        <dbReference type="Google" id="ProtNLM"/>
    </source>
</evidence>
<evidence type="ECO:0000313" key="1">
    <source>
        <dbReference type="EMBL" id="QLG46513.1"/>
    </source>
</evidence>
<evidence type="ECO:0000313" key="2">
    <source>
        <dbReference type="Proteomes" id="UP000509302"/>
    </source>
</evidence>
<dbReference type="RefSeq" id="WP_179242792.1">
    <property type="nucleotide sequence ID" value="NZ_CP058595.1"/>
</dbReference>
<name>A0A7H9ASR8_9FLAO</name>
<sequence length="139" mass="16440">MDRWILKGCLEQLLKVYVYAEQQYVHAAIESLSPALHNFFRQRAFERSDFILKLQREIDFLKSNCSPQKSIEAFYEWHDYHYAKSNLKDWPITDINLLIIDEKAWEICNCLLNDPLPATVYQLIAHQTLQIESSLLSYA</sequence>
<dbReference type="EMBL" id="CP058595">
    <property type="protein sequence ID" value="QLG46513.1"/>
    <property type="molecule type" value="Genomic_DNA"/>
</dbReference>
<protein>
    <recommendedName>
        <fullName evidence="3">DUF2383 domain-containing protein</fullName>
    </recommendedName>
</protein>
<accession>A0A7H9ASR8</accession>
<dbReference type="Proteomes" id="UP000509302">
    <property type="component" value="Chromosome"/>
</dbReference>
<dbReference type="AlphaFoldDB" id="A0A7H9ASR8"/>
<dbReference type="KEGG" id="cagg:HYG79_14540"/>